<name>A0A1H3WAE8_9BACI</name>
<protein>
    <submittedName>
        <fullName evidence="1">Uncharacterized protein</fullName>
    </submittedName>
</protein>
<dbReference type="AlphaFoldDB" id="A0A1H3WAE8"/>
<reference evidence="1 2" key="1">
    <citation type="submission" date="2016-10" db="EMBL/GenBank/DDBJ databases">
        <authorList>
            <person name="de Groot N.N."/>
        </authorList>
    </citation>
    <scope>NUCLEOTIDE SEQUENCE [LARGE SCALE GENOMIC DNA]</scope>
    <source>
        <strain evidence="1 2">CCM7597</strain>
    </source>
</reference>
<dbReference type="RefSeq" id="WP_218131875.1">
    <property type="nucleotide sequence ID" value="NZ_FNQR01000001.1"/>
</dbReference>
<evidence type="ECO:0000313" key="2">
    <source>
        <dbReference type="Proteomes" id="UP000198584"/>
    </source>
</evidence>
<dbReference type="STRING" id="571932.SAMN05421743_101383"/>
<gene>
    <name evidence="1" type="ORF">SAMN05421743_101383</name>
</gene>
<keyword evidence="2" id="KW-1185">Reference proteome</keyword>
<dbReference type="Proteomes" id="UP000198584">
    <property type="component" value="Unassembled WGS sequence"/>
</dbReference>
<proteinExistence type="predicted"/>
<sequence>MEQGEKLKTASTAMTSDFKVQTVGGAEKTTKSFENIDKVNDIINDWNAMSKKAANLTIEQYGPPNEATESRLIWYNNGPWKRTIVYRDEIPHDFPQPHTDVIENYINYSVPVEMFGKLAEFDGSVIVERTRGEVSSRCDMEAANILALNLMNDIVTGKAGVEEAREKYCEVTSAFMMNRPAPYAEKLQFEVSKHEKYDTDIVMIADEMMEQTKEKINDIINDNRDI</sequence>
<dbReference type="EMBL" id="FNQR01000001">
    <property type="protein sequence ID" value="SDZ84093.1"/>
    <property type="molecule type" value="Genomic_DNA"/>
</dbReference>
<organism evidence="1 2">
    <name type="scientific">Thalassobacillus cyri</name>
    <dbReference type="NCBI Taxonomy" id="571932"/>
    <lineage>
        <taxon>Bacteria</taxon>
        <taxon>Bacillati</taxon>
        <taxon>Bacillota</taxon>
        <taxon>Bacilli</taxon>
        <taxon>Bacillales</taxon>
        <taxon>Bacillaceae</taxon>
        <taxon>Thalassobacillus</taxon>
    </lineage>
</organism>
<evidence type="ECO:0000313" key="1">
    <source>
        <dbReference type="EMBL" id="SDZ84093.1"/>
    </source>
</evidence>
<accession>A0A1H3WAE8</accession>